<name>A0ABZ3IQD5_9FIRM</name>
<keyword evidence="1" id="KW-0812">Transmembrane</keyword>
<organism evidence="2 3">
    <name type="scientific">Sporomusa silvacetica DSM 10669</name>
    <dbReference type="NCBI Taxonomy" id="1123289"/>
    <lineage>
        <taxon>Bacteria</taxon>
        <taxon>Bacillati</taxon>
        <taxon>Bacillota</taxon>
        <taxon>Negativicutes</taxon>
        <taxon>Selenomonadales</taxon>
        <taxon>Sporomusaceae</taxon>
        <taxon>Sporomusa</taxon>
    </lineage>
</organism>
<keyword evidence="1" id="KW-0472">Membrane</keyword>
<protein>
    <recommendedName>
        <fullName evidence="4">DUF948 domain-containing protein</fullName>
    </recommendedName>
</protein>
<proteinExistence type="predicted"/>
<evidence type="ECO:0000256" key="1">
    <source>
        <dbReference type="SAM" id="Phobius"/>
    </source>
</evidence>
<evidence type="ECO:0008006" key="4">
    <source>
        <dbReference type="Google" id="ProtNLM"/>
    </source>
</evidence>
<gene>
    <name evidence="2" type="ORF">SPSIL_038380</name>
</gene>
<evidence type="ECO:0000313" key="3">
    <source>
        <dbReference type="Proteomes" id="UP000216752"/>
    </source>
</evidence>
<feature type="transmembrane region" description="Helical" evidence="1">
    <location>
        <begin position="6"/>
        <end position="28"/>
    </location>
</feature>
<evidence type="ECO:0000313" key="2">
    <source>
        <dbReference type="EMBL" id="XFO67619.1"/>
    </source>
</evidence>
<dbReference type="EMBL" id="CP155573">
    <property type="protein sequence ID" value="XFO67619.1"/>
    <property type="molecule type" value="Genomic_DNA"/>
</dbReference>
<dbReference type="RefSeq" id="WP_094606293.1">
    <property type="nucleotide sequence ID" value="NZ_CP155573.1"/>
</dbReference>
<dbReference type="Proteomes" id="UP000216752">
    <property type="component" value="Chromosome"/>
</dbReference>
<keyword evidence="1" id="KW-1133">Transmembrane helix</keyword>
<reference evidence="2" key="1">
    <citation type="submission" date="2024-05" db="EMBL/GenBank/DDBJ databases">
        <title>Isolation and characterization of Sporomusa carbonis sp. nov., a carboxydotrophic hydrogenogen in the genus of Sporomusa isolated from a charcoal burning pile.</title>
        <authorList>
            <person name="Boeer T."/>
            <person name="Rosenbaum F."/>
            <person name="Eysell L."/>
            <person name="Mueller V."/>
            <person name="Daniel R."/>
            <person name="Poehlein A."/>
        </authorList>
    </citation>
    <scope>NUCLEOTIDE SEQUENCE [LARGE SCALE GENOMIC DNA]</scope>
    <source>
        <strain evidence="2">DSM 10669</strain>
    </source>
</reference>
<keyword evidence="3" id="KW-1185">Reference proteome</keyword>
<sequence length="121" mass="13342">MYISLYDVGLFSLFVLLVIIGGYLIAVLRRALGVLCLVRGVLDAHQGDIGETISLFKETLININELTVSLKETTDHTNRAVRALPGEFTDTVEELRESFETFAFYAKIVGDVVKAVFSKAA</sequence>
<accession>A0ABZ3IQD5</accession>